<sequence length="409" mass="45806">MLEPQNGKLPFRRGMEVSDTLESHSYGKFRGKGFTHMLEPHNRSEPFPKDNRKLESRNQQEVVTSDAVQSGSFSQKMKLSFVNKGHEPLEISEKTTTTIQEYKHFLPPPYVTPSKAIREAVNFETKDASIHAGSVTLQVDAAIHLRPKPDSSCDATRGHFDSSKSKGKPPKASRHGEFSASKHAGLHEKVIGTQLDAVDHIRSKSGQMSLHAMSQFDHHGYENKANERGRAVNREDGEDCSSDHGDLSSIILPKPRSIRRRRSTRSSSNDSRHVEGSGKCYEKRTVTITSNRRRQRESKSIKQHALVETDIPKKHEEDKILDSLLIHYSTKPSNEVSPAMKKSGEMPATAPFPPRSISLPREQPVPSQPLKVFTRAATFQLDRSALHVHPKLPDYDDLAARFSAMKGNS</sequence>
<accession>A0A7N0TBU2</accession>
<feature type="region of interest" description="Disordered" evidence="1">
    <location>
        <begin position="233"/>
        <end position="301"/>
    </location>
</feature>
<feature type="compositionally biased region" description="Basic and acidic residues" evidence="1">
    <location>
        <begin position="38"/>
        <end position="58"/>
    </location>
</feature>
<dbReference type="EnsemblPlants" id="Kaladp0031s0112.1.v1.1">
    <property type="protein sequence ID" value="Kaladp0031s0112.1.v1.1.CDS.1"/>
    <property type="gene ID" value="Kaladp0031s0112.v1.1"/>
</dbReference>
<evidence type="ECO:0000313" key="3">
    <source>
        <dbReference type="Proteomes" id="UP000594263"/>
    </source>
</evidence>
<feature type="region of interest" description="Disordered" evidence="1">
    <location>
        <begin position="38"/>
        <end position="65"/>
    </location>
</feature>
<feature type="compositionally biased region" description="Basic and acidic residues" evidence="1">
    <location>
        <begin position="270"/>
        <end position="285"/>
    </location>
</feature>
<reference evidence="2" key="1">
    <citation type="submission" date="2021-01" db="UniProtKB">
        <authorList>
            <consortium name="EnsemblPlants"/>
        </authorList>
    </citation>
    <scope>IDENTIFICATION</scope>
</reference>
<evidence type="ECO:0000313" key="2">
    <source>
        <dbReference type="EnsemblPlants" id="Kaladp0031s0112.1.v1.1.CDS.1"/>
    </source>
</evidence>
<feature type="compositionally biased region" description="Basic and acidic residues" evidence="1">
    <location>
        <begin position="233"/>
        <end position="246"/>
    </location>
</feature>
<name>A0A7N0TBU2_KALFE</name>
<evidence type="ECO:0000256" key="1">
    <source>
        <dbReference type="SAM" id="MobiDB-lite"/>
    </source>
</evidence>
<dbReference type="Gramene" id="Kaladp0031s0112.1.v1.1">
    <property type="protein sequence ID" value="Kaladp0031s0112.1.v1.1.CDS.1"/>
    <property type="gene ID" value="Kaladp0031s0112.v1.1"/>
</dbReference>
<organism evidence="2 3">
    <name type="scientific">Kalanchoe fedtschenkoi</name>
    <name type="common">Lavender scallops</name>
    <name type="synonym">South American air plant</name>
    <dbReference type="NCBI Taxonomy" id="63787"/>
    <lineage>
        <taxon>Eukaryota</taxon>
        <taxon>Viridiplantae</taxon>
        <taxon>Streptophyta</taxon>
        <taxon>Embryophyta</taxon>
        <taxon>Tracheophyta</taxon>
        <taxon>Spermatophyta</taxon>
        <taxon>Magnoliopsida</taxon>
        <taxon>eudicotyledons</taxon>
        <taxon>Gunneridae</taxon>
        <taxon>Pentapetalae</taxon>
        <taxon>Saxifragales</taxon>
        <taxon>Crassulaceae</taxon>
        <taxon>Kalanchoe</taxon>
    </lineage>
</organism>
<dbReference type="AlphaFoldDB" id="A0A7N0TBU2"/>
<feature type="region of interest" description="Disordered" evidence="1">
    <location>
        <begin position="147"/>
        <end position="187"/>
    </location>
</feature>
<feature type="region of interest" description="Disordered" evidence="1">
    <location>
        <begin position="333"/>
        <end position="366"/>
    </location>
</feature>
<dbReference type="Proteomes" id="UP000594263">
    <property type="component" value="Unplaced"/>
</dbReference>
<proteinExistence type="predicted"/>
<feature type="compositionally biased region" description="Basic and acidic residues" evidence="1">
    <location>
        <begin position="147"/>
        <end position="164"/>
    </location>
</feature>
<protein>
    <submittedName>
        <fullName evidence="2">Uncharacterized protein</fullName>
    </submittedName>
</protein>
<keyword evidence="3" id="KW-1185">Reference proteome</keyword>